<feature type="transmembrane region" description="Helical" evidence="9">
    <location>
        <begin position="12"/>
        <end position="33"/>
    </location>
</feature>
<feature type="coiled-coil region" evidence="10">
    <location>
        <begin position="155"/>
        <end position="182"/>
    </location>
</feature>
<feature type="domain" description="AprE-like long alpha-helical hairpin" evidence="11">
    <location>
        <begin position="88"/>
        <end position="276"/>
    </location>
</feature>
<comment type="subcellular location">
    <subcellularLocation>
        <location evidence="1 9">Cell inner membrane</location>
        <topology evidence="1 9">Single-pass membrane protein</topology>
    </subcellularLocation>
</comment>
<dbReference type="NCBIfam" id="TIGR01843">
    <property type="entry name" value="type_I_hlyD"/>
    <property type="match status" value="1"/>
</dbReference>
<dbReference type="Pfam" id="PF26002">
    <property type="entry name" value="Beta-barrel_AprE"/>
    <property type="match status" value="1"/>
</dbReference>
<dbReference type="AlphaFoldDB" id="A0A0W0XDI4"/>
<keyword evidence="8 9" id="KW-0472">Membrane</keyword>
<dbReference type="EMBL" id="LNYP01000009">
    <property type="protein sequence ID" value="KTD42548.1"/>
    <property type="molecule type" value="Genomic_DNA"/>
</dbReference>
<dbReference type="Gene3D" id="2.40.30.170">
    <property type="match status" value="1"/>
</dbReference>
<dbReference type="PANTHER" id="PTHR30386:SF17">
    <property type="entry name" value="ALKALINE PROTEASE SECRETION PROTEIN APRE"/>
    <property type="match status" value="1"/>
</dbReference>
<comment type="caution">
    <text evidence="13">The sequence shown here is derived from an EMBL/GenBank/DDBJ whole genome shotgun (WGS) entry which is preliminary data.</text>
</comment>
<evidence type="ECO:0000259" key="12">
    <source>
        <dbReference type="Pfam" id="PF26002"/>
    </source>
</evidence>
<keyword evidence="3 9" id="KW-0813">Transport</keyword>
<dbReference type="PATRIC" id="fig|29423.5.peg.771"/>
<dbReference type="GO" id="GO:0015031">
    <property type="term" value="P:protein transport"/>
    <property type="evidence" value="ECO:0007669"/>
    <property type="project" value="InterPro"/>
</dbReference>
<dbReference type="Proteomes" id="UP000054858">
    <property type="component" value="Unassembled WGS sequence"/>
</dbReference>
<evidence type="ECO:0000256" key="6">
    <source>
        <dbReference type="ARBA" id="ARBA00022692"/>
    </source>
</evidence>
<dbReference type="InterPro" id="IPR010129">
    <property type="entry name" value="T1SS_HlyD"/>
</dbReference>
<evidence type="ECO:0000256" key="9">
    <source>
        <dbReference type="RuleBase" id="RU365093"/>
    </source>
</evidence>
<organism evidence="13 14">
    <name type="scientific">Legionella oakridgensis</name>
    <dbReference type="NCBI Taxonomy" id="29423"/>
    <lineage>
        <taxon>Bacteria</taxon>
        <taxon>Pseudomonadati</taxon>
        <taxon>Pseudomonadota</taxon>
        <taxon>Gammaproteobacteria</taxon>
        <taxon>Legionellales</taxon>
        <taxon>Legionellaceae</taxon>
        <taxon>Legionella</taxon>
    </lineage>
</organism>
<evidence type="ECO:0000256" key="2">
    <source>
        <dbReference type="ARBA" id="ARBA00009477"/>
    </source>
</evidence>
<sequence>MLINHAPNIKKIIFYSFLVIFIFFGGFLMWATLAPLESAAIAPGKVIVAGNRRVIQHWEGGIIKKLYVKDGSTIKESDLLIKLDDIQAKAAAQINQNDYWELLGVQARLYAEIDQEKSIQFPPVLLHTNDIKAQEIIKLQQAIFMSNQKNFNDTVNIYKQRIGQLQEQIRGKQAQLMANQEQFGYINQELKDVRILATKKLIKQSRLLALQREAANLAGKQGEAQSAIAELEQKIGETKLEIIAMTDKQRKELLAELRETQKKLNEAYERMKASSDTLIRTEIRSPITGTVINLKVHTVGGVIKPGEPIMDIVPTHEALIIEAKLNPLDIDVVQRGLLAKVTLSGLSRRNTPTLLGQVIHVSADVLLDSQTNKPYFDVQVEIPAQELKKLNQQILYPGMPAEVMIITKKATPWEYFTAPILKSFNRAFRED</sequence>
<accession>A0A0W0XDI4</accession>
<evidence type="ECO:0000256" key="8">
    <source>
        <dbReference type="ARBA" id="ARBA00023136"/>
    </source>
</evidence>
<evidence type="ECO:0000256" key="7">
    <source>
        <dbReference type="ARBA" id="ARBA00022989"/>
    </source>
</evidence>
<evidence type="ECO:0000256" key="1">
    <source>
        <dbReference type="ARBA" id="ARBA00004377"/>
    </source>
</evidence>
<evidence type="ECO:0000256" key="5">
    <source>
        <dbReference type="ARBA" id="ARBA00022519"/>
    </source>
</evidence>
<keyword evidence="4 9" id="KW-1003">Cell membrane</keyword>
<proteinExistence type="inferred from homology"/>
<keyword evidence="6 9" id="KW-0812">Transmembrane</keyword>
<evidence type="ECO:0000256" key="3">
    <source>
        <dbReference type="ARBA" id="ARBA00022448"/>
    </source>
</evidence>
<evidence type="ECO:0000313" key="13">
    <source>
        <dbReference type="EMBL" id="KTD42548.1"/>
    </source>
</evidence>
<evidence type="ECO:0000256" key="10">
    <source>
        <dbReference type="SAM" id="Coils"/>
    </source>
</evidence>
<comment type="similarity">
    <text evidence="2 9">Belongs to the membrane fusion protein (MFP) (TC 8.A.1) family.</text>
</comment>
<keyword evidence="7 9" id="KW-1133">Transmembrane helix</keyword>
<reference evidence="13 14" key="1">
    <citation type="submission" date="2015-11" db="EMBL/GenBank/DDBJ databases">
        <title>Genomic analysis of 38 Legionella species identifies large and diverse effector repertoires.</title>
        <authorList>
            <person name="Burstein D."/>
            <person name="Amaro F."/>
            <person name="Zusman T."/>
            <person name="Lifshitz Z."/>
            <person name="Cohen O."/>
            <person name="Gilbert J.A."/>
            <person name="Pupko T."/>
            <person name="Shuman H.A."/>
            <person name="Segal G."/>
        </authorList>
    </citation>
    <scope>NUCLEOTIDE SEQUENCE [LARGE SCALE GENOMIC DNA]</scope>
    <source>
        <strain evidence="13 14">Oak Ridge-10</strain>
    </source>
</reference>
<dbReference type="PRINTS" id="PR01490">
    <property type="entry name" value="RTXTOXIND"/>
</dbReference>
<evidence type="ECO:0000259" key="11">
    <source>
        <dbReference type="Pfam" id="PF25994"/>
    </source>
</evidence>
<evidence type="ECO:0000256" key="4">
    <source>
        <dbReference type="ARBA" id="ARBA00022475"/>
    </source>
</evidence>
<feature type="coiled-coil region" evidence="10">
    <location>
        <begin position="214"/>
        <end position="277"/>
    </location>
</feature>
<gene>
    <name evidence="13" type="primary">lssD</name>
    <name evidence="13" type="ORF">Loak_0742</name>
</gene>
<dbReference type="RefSeq" id="WP_058388819.1">
    <property type="nucleotide sequence ID" value="NZ_LCUA01000030.1"/>
</dbReference>
<protein>
    <recommendedName>
        <fullName evidence="9">Membrane fusion protein (MFP) family protein</fullName>
    </recommendedName>
</protein>
<dbReference type="InterPro" id="IPR058781">
    <property type="entry name" value="HH_AprE-like"/>
</dbReference>
<evidence type="ECO:0000313" key="14">
    <source>
        <dbReference type="Proteomes" id="UP000054858"/>
    </source>
</evidence>
<keyword evidence="10" id="KW-0175">Coiled coil</keyword>
<dbReference type="Pfam" id="PF25994">
    <property type="entry name" value="HH_AprE"/>
    <property type="match status" value="1"/>
</dbReference>
<dbReference type="GO" id="GO:0005886">
    <property type="term" value="C:plasma membrane"/>
    <property type="evidence" value="ECO:0007669"/>
    <property type="project" value="UniProtKB-SubCell"/>
</dbReference>
<name>A0A0W0XDI4_9GAMM</name>
<feature type="domain" description="AprE-like beta-barrel" evidence="12">
    <location>
        <begin position="319"/>
        <end position="407"/>
    </location>
</feature>
<dbReference type="PANTHER" id="PTHR30386">
    <property type="entry name" value="MEMBRANE FUSION SUBUNIT OF EMRAB-TOLC MULTIDRUG EFFLUX PUMP"/>
    <property type="match status" value="1"/>
</dbReference>
<dbReference type="InterPro" id="IPR058982">
    <property type="entry name" value="Beta-barrel_AprE"/>
</dbReference>
<dbReference type="InterPro" id="IPR050739">
    <property type="entry name" value="MFP"/>
</dbReference>
<keyword evidence="5 9" id="KW-0997">Cell inner membrane</keyword>